<dbReference type="InterPro" id="IPR037923">
    <property type="entry name" value="HTH-like"/>
</dbReference>
<dbReference type="RefSeq" id="WP_208850604.1">
    <property type="nucleotide sequence ID" value="NZ_JAGGDJ010000044.1"/>
</dbReference>
<evidence type="ECO:0000256" key="3">
    <source>
        <dbReference type="ARBA" id="ARBA00023159"/>
    </source>
</evidence>
<comment type="caution">
    <text evidence="6">The sequence shown here is derived from an EMBL/GenBank/DDBJ whole genome shotgun (WGS) entry which is preliminary data.</text>
</comment>
<feature type="domain" description="HTH araC/xylS-type" evidence="5">
    <location>
        <begin position="182"/>
        <end position="280"/>
    </location>
</feature>
<accession>A0ABS3WI43</accession>
<evidence type="ECO:0000256" key="2">
    <source>
        <dbReference type="ARBA" id="ARBA00023125"/>
    </source>
</evidence>
<proteinExistence type="predicted"/>
<dbReference type="PROSITE" id="PS00041">
    <property type="entry name" value="HTH_ARAC_FAMILY_1"/>
    <property type="match status" value="1"/>
</dbReference>
<dbReference type="SUPFAM" id="SSF51215">
    <property type="entry name" value="Regulatory protein AraC"/>
    <property type="match status" value="1"/>
</dbReference>
<dbReference type="InterPro" id="IPR018062">
    <property type="entry name" value="HTH_AraC-typ_CS"/>
</dbReference>
<evidence type="ECO:0000256" key="1">
    <source>
        <dbReference type="ARBA" id="ARBA00023015"/>
    </source>
</evidence>
<sequence>MPNKYLYEYEQETAPTSGVLMADHFRRSYGFYGHRPRGTFDWLLIYTVAGSGAFRVGDAVLTAGPGDAVLLPPGVPHHYAAGEDGGWELLWTHFLPLPEWRPYLRLPRTEEGLHAVAVADGPGRPRLEDAFRRLIADARRGSRSGQALALLALAEILILLHESAEREWRRDDAPVGQDERIAEALLYIADHAHEPLAPALLARRAGLSESRFRHLFKAETGKSAAAWVTETRLHQAAKLLELTSRPVGEIAAYVGFESAYYFTRRFTAAFGASPTAFRRLAAERRDAAPRAPEPEPE</sequence>
<dbReference type="SUPFAM" id="SSF46689">
    <property type="entry name" value="Homeodomain-like"/>
    <property type="match status" value="2"/>
</dbReference>
<keyword evidence="4" id="KW-0804">Transcription</keyword>
<dbReference type="InterPro" id="IPR050204">
    <property type="entry name" value="AraC_XylS_family_regulators"/>
</dbReference>
<dbReference type="InterPro" id="IPR009057">
    <property type="entry name" value="Homeodomain-like_sf"/>
</dbReference>
<dbReference type="PROSITE" id="PS01124">
    <property type="entry name" value="HTH_ARAC_FAMILY_2"/>
    <property type="match status" value="1"/>
</dbReference>
<organism evidence="6 7">
    <name type="scientific">Paenibacillus artemisiicola</name>
    <dbReference type="NCBI Taxonomy" id="1172618"/>
    <lineage>
        <taxon>Bacteria</taxon>
        <taxon>Bacillati</taxon>
        <taxon>Bacillota</taxon>
        <taxon>Bacilli</taxon>
        <taxon>Bacillales</taxon>
        <taxon>Paenibacillaceae</taxon>
        <taxon>Paenibacillus</taxon>
    </lineage>
</organism>
<dbReference type="Gene3D" id="1.10.10.60">
    <property type="entry name" value="Homeodomain-like"/>
    <property type="match status" value="2"/>
</dbReference>
<keyword evidence="3" id="KW-0010">Activator</keyword>
<evidence type="ECO:0000313" key="6">
    <source>
        <dbReference type="EMBL" id="MBO7747994.1"/>
    </source>
</evidence>
<dbReference type="InterPro" id="IPR018060">
    <property type="entry name" value="HTH_AraC"/>
</dbReference>
<gene>
    <name evidence="6" type="ORF">I8J29_27755</name>
</gene>
<keyword evidence="7" id="KW-1185">Reference proteome</keyword>
<keyword evidence="1" id="KW-0805">Transcription regulation</keyword>
<dbReference type="PRINTS" id="PR00032">
    <property type="entry name" value="HTHARAC"/>
</dbReference>
<reference evidence="6 7" key="1">
    <citation type="submission" date="2021-03" db="EMBL/GenBank/DDBJ databases">
        <title>Paenibacillus artemisicola MWE-103 whole genome sequence.</title>
        <authorList>
            <person name="Ham Y.J."/>
        </authorList>
    </citation>
    <scope>NUCLEOTIDE SEQUENCE [LARGE SCALE GENOMIC DNA]</scope>
    <source>
        <strain evidence="6 7">MWE-103</strain>
    </source>
</reference>
<protein>
    <submittedName>
        <fullName evidence="6">Helix-turn-helix domain-containing protein</fullName>
    </submittedName>
</protein>
<dbReference type="Pfam" id="PF12833">
    <property type="entry name" value="HTH_18"/>
    <property type="match status" value="1"/>
</dbReference>
<evidence type="ECO:0000259" key="5">
    <source>
        <dbReference type="PROSITE" id="PS01124"/>
    </source>
</evidence>
<dbReference type="PANTHER" id="PTHR46796">
    <property type="entry name" value="HTH-TYPE TRANSCRIPTIONAL ACTIVATOR RHAS-RELATED"/>
    <property type="match status" value="1"/>
</dbReference>
<evidence type="ECO:0000313" key="7">
    <source>
        <dbReference type="Proteomes" id="UP000670947"/>
    </source>
</evidence>
<dbReference type="EMBL" id="JAGGDJ010000044">
    <property type="protein sequence ID" value="MBO7747994.1"/>
    <property type="molecule type" value="Genomic_DNA"/>
</dbReference>
<evidence type="ECO:0000256" key="4">
    <source>
        <dbReference type="ARBA" id="ARBA00023163"/>
    </source>
</evidence>
<dbReference type="InterPro" id="IPR003313">
    <property type="entry name" value="AraC-bd"/>
</dbReference>
<dbReference type="Pfam" id="PF02311">
    <property type="entry name" value="AraC_binding"/>
    <property type="match status" value="1"/>
</dbReference>
<name>A0ABS3WI43_9BACL</name>
<dbReference type="Gene3D" id="2.60.120.280">
    <property type="entry name" value="Regulatory protein AraC"/>
    <property type="match status" value="1"/>
</dbReference>
<dbReference type="SMART" id="SM00342">
    <property type="entry name" value="HTH_ARAC"/>
    <property type="match status" value="1"/>
</dbReference>
<dbReference type="InterPro" id="IPR020449">
    <property type="entry name" value="Tscrpt_reg_AraC-type_HTH"/>
</dbReference>
<dbReference type="Proteomes" id="UP000670947">
    <property type="component" value="Unassembled WGS sequence"/>
</dbReference>
<keyword evidence="2" id="KW-0238">DNA-binding</keyword>